<organism evidence="3 4">
    <name type="scientific">Sphingomonas ursincola</name>
    <dbReference type="NCBI Taxonomy" id="56361"/>
    <lineage>
        <taxon>Bacteria</taxon>
        <taxon>Pseudomonadati</taxon>
        <taxon>Pseudomonadota</taxon>
        <taxon>Alphaproteobacteria</taxon>
        <taxon>Sphingomonadales</taxon>
        <taxon>Sphingomonadaceae</taxon>
        <taxon>Sphingomonas</taxon>
    </lineage>
</organism>
<dbReference type="RefSeq" id="WP_181266672.1">
    <property type="nucleotide sequence ID" value="NZ_BAAAGB010000002.1"/>
</dbReference>
<keyword evidence="2" id="KW-0812">Transmembrane</keyword>
<accession>A0A7V8RC24</accession>
<evidence type="ECO:0000313" key="3">
    <source>
        <dbReference type="EMBL" id="MBA1373698.1"/>
    </source>
</evidence>
<feature type="transmembrane region" description="Helical" evidence="2">
    <location>
        <begin position="7"/>
        <end position="24"/>
    </location>
</feature>
<keyword evidence="2" id="KW-1133">Transmembrane helix</keyword>
<evidence type="ECO:0000256" key="1">
    <source>
        <dbReference type="SAM" id="MobiDB-lite"/>
    </source>
</evidence>
<reference evidence="3 4" key="1">
    <citation type="journal article" date="1994" name="Int. J. Syst. Bacteriol.">
        <title>Phylogenetic positions of novel aerobic, bacteriochlorophyll a-containing bacteria and description of Roseococcus thiosulfatophilus gen. nov., sp. nov., Erythromicrobium ramosum gen. nov., sp. nov., and Erythrobacter litoralis sp. nov.</title>
        <authorList>
            <person name="Yurkov V."/>
            <person name="Stackebrandt E."/>
            <person name="Holmes A."/>
            <person name="Fuerst J.A."/>
            <person name="Hugenholtz P."/>
            <person name="Golecki J."/>
            <person name="Gad'on N."/>
            <person name="Gorlenko V.M."/>
            <person name="Kompantseva E.I."/>
            <person name="Drews G."/>
        </authorList>
    </citation>
    <scope>NUCLEOTIDE SEQUENCE [LARGE SCALE GENOMIC DNA]</scope>
    <source>
        <strain evidence="3 4">KR-99</strain>
    </source>
</reference>
<comment type="caution">
    <text evidence="3">The sequence shown here is derived from an EMBL/GenBank/DDBJ whole genome shotgun (WGS) entry which is preliminary data.</text>
</comment>
<evidence type="ECO:0000313" key="4">
    <source>
        <dbReference type="Proteomes" id="UP000589292"/>
    </source>
</evidence>
<keyword evidence="4" id="KW-1185">Reference proteome</keyword>
<protein>
    <recommendedName>
        <fullName evidence="5">Lipopolysaccharide assembly protein A domain-containing protein</fullName>
    </recommendedName>
</protein>
<dbReference type="AlphaFoldDB" id="A0A7V8RC24"/>
<name>A0A7V8RC24_9SPHN</name>
<feature type="compositionally biased region" description="Low complexity" evidence="1">
    <location>
        <begin position="82"/>
        <end position="95"/>
    </location>
</feature>
<gene>
    <name evidence="3" type="ORF">FG486_05060</name>
</gene>
<evidence type="ECO:0008006" key="5">
    <source>
        <dbReference type="Google" id="ProtNLM"/>
    </source>
</evidence>
<evidence type="ECO:0000256" key="2">
    <source>
        <dbReference type="SAM" id="Phobius"/>
    </source>
</evidence>
<sequence>MQFLKTLVLIMIAVVFVVFAYNNWQAVTVDLWGGLELVTKLPVLLLLTFLAGVLPAWAYHRTAMWRLKRRLATLEANQARTAATPVAAPAPSPATEFADHAEPEPVLRSV</sequence>
<dbReference type="Proteomes" id="UP000589292">
    <property type="component" value="Unassembled WGS sequence"/>
</dbReference>
<feature type="transmembrane region" description="Helical" evidence="2">
    <location>
        <begin position="44"/>
        <end position="60"/>
    </location>
</feature>
<keyword evidence="2" id="KW-0472">Membrane</keyword>
<feature type="compositionally biased region" description="Basic and acidic residues" evidence="1">
    <location>
        <begin position="97"/>
        <end position="110"/>
    </location>
</feature>
<proteinExistence type="predicted"/>
<dbReference type="EMBL" id="VDES01000001">
    <property type="protein sequence ID" value="MBA1373698.1"/>
    <property type="molecule type" value="Genomic_DNA"/>
</dbReference>
<feature type="region of interest" description="Disordered" evidence="1">
    <location>
        <begin position="82"/>
        <end position="110"/>
    </location>
</feature>